<dbReference type="EMBL" id="JADWYS010000001">
    <property type="protein sequence ID" value="MBG9390434.1"/>
    <property type="molecule type" value="Genomic_DNA"/>
</dbReference>
<accession>A0A931H832</accession>
<organism evidence="1 2">
    <name type="scientific">Caenimonas aquaedulcis</name>
    <dbReference type="NCBI Taxonomy" id="2793270"/>
    <lineage>
        <taxon>Bacteria</taxon>
        <taxon>Pseudomonadati</taxon>
        <taxon>Pseudomonadota</taxon>
        <taxon>Betaproteobacteria</taxon>
        <taxon>Burkholderiales</taxon>
        <taxon>Comamonadaceae</taxon>
        <taxon>Caenimonas</taxon>
    </lineage>
</organism>
<dbReference type="AlphaFoldDB" id="A0A931H832"/>
<dbReference type="Proteomes" id="UP000651050">
    <property type="component" value="Unassembled WGS sequence"/>
</dbReference>
<reference evidence="1" key="1">
    <citation type="submission" date="2020-11" db="EMBL/GenBank/DDBJ databases">
        <title>Bacterial whole genome sequence for Caenimonas sp. DR4.4.</title>
        <authorList>
            <person name="Le V."/>
            <person name="Ko S.-R."/>
            <person name="Ahn C.-Y."/>
            <person name="Oh H.-M."/>
        </authorList>
    </citation>
    <scope>NUCLEOTIDE SEQUENCE</scope>
    <source>
        <strain evidence="1">DR4.4</strain>
    </source>
</reference>
<proteinExistence type="predicted"/>
<comment type="caution">
    <text evidence="1">The sequence shown here is derived from an EMBL/GenBank/DDBJ whole genome shotgun (WGS) entry which is preliminary data.</text>
</comment>
<sequence>MAEARSAPASPALRFRTARAFETWLRKNQSSPDGVWLEIGKADAPEATLSYSEALEVALCYGWIDGQKKAQDASYWLQRFSPRRPRSIWSKVNRGRVEDLIAAGRMQPRGQAEIDRAKADGRWDAAYDSARTIQVPKDLQAALDAQPKAGAFFKTLDAANRYAVLWRVQTANKPETRARRIETLVAMLAKKEKIHPG</sequence>
<name>A0A931H832_9BURK</name>
<gene>
    <name evidence="1" type="ORF">I5803_20560</name>
</gene>
<dbReference type="Pfam" id="PF13376">
    <property type="entry name" value="OmdA"/>
    <property type="match status" value="1"/>
</dbReference>
<protein>
    <submittedName>
        <fullName evidence="1">YdeI/OmpD-associated family protein</fullName>
    </submittedName>
</protein>
<evidence type="ECO:0000313" key="1">
    <source>
        <dbReference type="EMBL" id="MBG9390434.1"/>
    </source>
</evidence>
<evidence type="ECO:0000313" key="2">
    <source>
        <dbReference type="Proteomes" id="UP000651050"/>
    </source>
</evidence>
<keyword evidence="2" id="KW-1185">Reference proteome</keyword>